<protein>
    <submittedName>
        <fullName evidence="2">DUF1266 domain-containing protein</fullName>
    </submittedName>
</protein>
<dbReference type="EMBL" id="CP034248">
    <property type="protein sequence ID" value="AZK48046.1"/>
    <property type="molecule type" value="Genomic_DNA"/>
</dbReference>
<name>A0A3S8RYN6_9BACL</name>
<proteinExistence type="predicted"/>
<evidence type="ECO:0000259" key="1">
    <source>
        <dbReference type="Pfam" id="PF06889"/>
    </source>
</evidence>
<dbReference type="KEGG" id="plen:EIM92_19285"/>
<organism evidence="2 3">
    <name type="scientific">Paenibacillus lentus</name>
    <dbReference type="NCBI Taxonomy" id="1338368"/>
    <lineage>
        <taxon>Bacteria</taxon>
        <taxon>Bacillati</taxon>
        <taxon>Bacillota</taxon>
        <taxon>Bacilli</taxon>
        <taxon>Bacillales</taxon>
        <taxon>Paenibacillaceae</taxon>
        <taxon>Paenibacillus</taxon>
    </lineage>
</organism>
<dbReference type="AlphaFoldDB" id="A0A3S8RYN6"/>
<gene>
    <name evidence="2" type="ORF">EIM92_19285</name>
</gene>
<dbReference type="Proteomes" id="UP000273145">
    <property type="component" value="Chromosome"/>
</dbReference>
<dbReference type="InterPro" id="IPR009677">
    <property type="entry name" value="DUF1266"/>
</dbReference>
<dbReference type="RefSeq" id="WP_125084211.1">
    <property type="nucleotide sequence ID" value="NZ_CP034248.1"/>
</dbReference>
<evidence type="ECO:0000313" key="3">
    <source>
        <dbReference type="Proteomes" id="UP000273145"/>
    </source>
</evidence>
<reference evidence="2 3" key="1">
    <citation type="submission" date="2018-11" db="EMBL/GenBank/DDBJ databases">
        <title>Genome sequencing of Paenibacillus lentus DSM25539(T).</title>
        <authorList>
            <person name="Kook J.-K."/>
            <person name="Park S.-N."/>
            <person name="Lim Y.K."/>
        </authorList>
    </citation>
    <scope>NUCLEOTIDE SEQUENCE [LARGE SCALE GENOMIC DNA]</scope>
    <source>
        <strain evidence="2 3">DSM 25539</strain>
    </source>
</reference>
<keyword evidence="3" id="KW-1185">Reference proteome</keyword>
<dbReference type="OrthoDB" id="2626093at2"/>
<dbReference type="Pfam" id="PF06889">
    <property type="entry name" value="DUF1266"/>
    <property type="match status" value="1"/>
</dbReference>
<sequence length="219" mass="25257">MIGIVKRRIYYSAMTDALFVDDPLNDPSIRSLNLLGVTSRDALDHWIYRRHRVKDAYTCNKKLKWLLYEGHRLEYNSLKNCLSAMPATERSKYIASLPDSSEHKSKLMRVDKIMPFLGSGGIAAYDYALYLALAQTGVRLGYITIREARVFSHEIARIAQRQYVSWDEYNVGCIAGMYYSAPPEGGEVMPYSTYNQYMITRLLARRFSAKKLIGWQTRL</sequence>
<evidence type="ECO:0000313" key="2">
    <source>
        <dbReference type="EMBL" id="AZK48046.1"/>
    </source>
</evidence>
<accession>A0A3S8RYN6</accession>
<feature type="domain" description="DUF1266" evidence="1">
    <location>
        <begin position="52"/>
        <end position="205"/>
    </location>
</feature>